<accession>A0AA35LEI7</accession>
<keyword evidence="1" id="KW-0880">Kelch repeat</keyword>
<dbReference type="Gene3D" id="2.120.10.80">
    <property type="entry name" value="Kelch-type beta propeller"/>
    <property type="match status" value="1"/>
</dbReference>
<evidence type="ECO:0000256" key="3">
    <source>
        <dbReference type="SAM" id="MobiDB-lite"/>
    </source>
</evidence>
<keyword evidence="6" id="KW-1185">Reference proteome</keyword>
<feature type="region of interest" description="Disordered" evidence="3">
    <location>
        <begin position="611"/>
        <end position="635"/>
    </location>
</feature>
<dbReference type="SUPFAM" id="SSF54695">
    <property type="entry name" value="POZ domain"/>
    <property type="match status" value="1"/>
</dbReference>
<dbReference type="PIRSF" id="PIRSF037037">
    <property type="entry name" value="Kelch-like_protein_gigaxonin"/>
    <property type="match status" value="1"/>
</dbReference>
<dbReference type="InterPro" id="IPR011705">
    <property type="entry name" value="BACK"/>
</dbReference>
<dbReference type="SMART" id="SM00225">
    <property type="entry name" value="BTB"/>
    <property type="match status" value="1"/>
</dbReference>
<dbReference type="Gene3D" id="1.25.40.420">
    <property type="match status" value="1"/>
</dbReference>
<dbReference type="InterPro" id="IPR015915">
    <property type="entry name" value="Kelch-typ_b-propeller"/>
</dbReference>
<feature type="domain" description="BTB" evidence="4">
    <location>
        <begin position="37"/>
        <end position="103"/>
    </location>
</feature>
<evidence type="ECO:0000313" key="5">
    <source>
        <dbReference type="EMBL" id="CAI5794476.1"/>
    </source>
</evidence>
<dbReference type="InterPro" id="IPR006652">
    <property type="entry name" value="Kelch_1"/>
</dbReference>
<dbReference type="SUPFAM" id="SSF117281">
    <property type="entry name" value="Kelch motif"/>
    <property type="match status" value="1"/>
</dbReference>
<dbReference type="AlphaFoldDB" id="A0AA35LEI7"/>
<dbReference type="Pfam" id="PF01344">
    <property type="entry name" value="Kelch_1"/>
    <property type="match status" value="3"/>
</dbReference>
<feature type="compositionally biased region" description="Basic and acidic residues" evidence="3">
    <location>
        <begin position="620"/>
        <end position="635"/>
    </location>
</feature>
<dbReference type="PANTHER" id="PTHR45632">
    <property type="entry name" value="LD33804P"/>
    <property type="match status" value="1"/>
</dbReference>
<dbReference type="InterPro" id="IPR000210">
    <property type="entry name" value="BTB/POZ_dom"/>
</dbReference>
<dbReference type="Pfam" id="PF07707">
    <property type="entry name" value="BACK"/>
    <property type="match status" value="1"/>
</dbReference>
<keyword evidence="2" id="KW-0677">Repeat</keyword>
<dbReference type="InterPro" id="IPR017096">
    <property type="entry name" value="BTB-kelch_protein"/>
</dbReference>
<name>A0AA35LEI7_9SAUR</name>
<protein>
    <submittedName>
        <fullName evidence="5">Kelch 13</fullName>
    </submittedName>
</protein>
<proteinExistence type="predicted"/>
<sequence length="635" mass="70886">MYLASPVRAKSQSLCSDTYLSKLLEGLRNLRTKNILCDVTLEAEGVSFSAHKVILAAASNYCKMHFSRDAASHNSHIKLPRVTAQGLQNILSFVYSNKLELTLHNVEETFQAAEVLLVRDVMCLCFRFLDEGLDQNTCLAVLEIAKRLGPKELRQKAMSCVSRHCSNILADPAQLQELDAATLCEILDTADTEDLSELELFHAAECWLRHNNTHLEDAAEVLQHIRLPLIPLHDLHTFVQDVPFMKTEPTCRQYLQEALDYHSRLHAQPTLQSERTKVRAGVDMLVVLGGRSVDNTICGSMWAADRNCLLWKKVGELHRPLYNHCVAVIQGFVFVMGGQDRFDPTGQCPSNQVFRFDPRHGRWLQVASMLGRRTRFHAGVLNDCLVAVGGGALLGMLTDTAEEYQPAENKWQLITPFPMPVADHAGATHKGILYVSGGFAAGKPLRDTYSYLSRLRRWVRNQPMTFARCDHGMAIAGDRIFCVGGRALANAQEWVPVNETEYYCPVTDQWTLLSLSPFDLCQFGLAVHGQQLYITGGGSVRQKRKEDGVYICNPGGKVWEKAGSLPKPLVDHASFFVQLPRHLVTGEQQQNGEGPSAAGKKKSTHNLFITRKTSSQPALKAEKEALGKIQEEELW</sequence>
<evidence type="ECO:0000256" key="1">
    <source>
        <dbReference type="ARBA" id="ARBA00022441"/>
    </source>
</evidence>
<dbReference type="SMART" id="SM00612">
    <property type="entry name" value="Kelch"/>
    <property type="match status" value="6"/>
</dbReference>
<dbReference type="EMBL" id="OX395140">
    <property type="protein sequence ID" value="CAI5794476.1"/>
    <property type="molecule type" value="Genomic_DNA"/>
</dbReference>
<gene>
    <name evidence="5" type="ORF">PODLI_1B008305</name>
</gene>
<dbReference type="InterPro" id="IPR011333">
    <property type="entry name" value="SKP1/BTB/POZ_sf"/>
</dbReference>
<evidence type="ECO:0000256" key="2">
    <source>
        <dbReference type="ARBA" id="ARBA00022737"/>
    </source>
</evidence>
<dbReference type="Pfam" id="PF00651">
    <property type="entry name" value="BTB"/>
    <property type="match status" value="1"/>
</dbReference>
<dbReference type="Gene3D" id="3.30.710.10">
    <property type="entry name" value="Potassium Channel Kv1.1, Chain A"/>
    <property type="match status" value="1"/>
</dbReference>
<evidence type="ECO:0000313" key="6">
    <source>
        <dbReference type="Proteomes" id="UP001178461"/>
    </source>
</evidence>
<dbReference type="PROSITE" id="PS50097">
    <property type="entry name" value="BTB"/>
    <property type="match status" value="1"/>
</dbReference>
<dbReference type="Proteomes" id="UP001178461">
    <property type="component" value="Chromosome Z"/>
</dbReference>
<reference evidence="5" key="1">
    <citation type="submission" date="2022-12" db="EMBL/GenBank/DDBJ databases">
        <authorList>
            <person name="Alioto T."/>
            <person name="Alioto T."/>
            <person name="Gomez Garrido J."/>
        </authorList>
    </citation>
    <scope>NUCLEOTIDE SEQUENCE</scope>
</reference>
<evidence type="ECO:0000259" key="4">
    <source>
        <dbReference type="PROSITE" id="PS50097"/>
    </source>
</evidence>
<organism evidence="5 6">
    <name type="scientific">Podarcis lilfordi</name>
    <name type="common">Lilford's wall lizard</name>
    <dbReference type="NCBI Taxonomy" id="74358"/>
    <lineage>
        <taxon>Eukaryota</taxon>
        <taxon>Metazoa</taxon>
        <taxon>Chordata</taxon>
        <taxon>Craniata</taxon>
        <taxon>Vertebrata</taxon>
        <taxon>Euteleostomi</taxon>
        <taxon>Lepidosauria</taxon>
        <taxon>Squamata</taxon>
        <taxon>Bifurcata</taxon>
        <taxon>Unidentata</taxon>
        <taxon>Episquamata</taxon>
        <taxon>Laterata</taxon>
        <taxon>Lacertibaenia</taxon>
        <taxon>Lacertidae</taxon>
        <taxon>Podarcis</taxon>
    </lineage>
</organism>
<dbReference type="SMART" id="SM00875">
    <property type="entry name" value="BACK"/>
    <property type="match status" value="1"/>
</dbReference>
<dbReference type="PANTHER" id="PTHR45632:SF15">
    <property type="entry name" value="BTB DOMAIN-CONTAINING PROTEIN"/>
    <property type="match status" value="1"/>
</dbReference>